<dbReference type="NCBIfam" id="TIGR01069">
    <property type="entry name" value="mutS2"/>
    <property type="match status" value="1"/>
</dbReference>
<dbReference type="GO" id="GO:0140664">
    <property type="term" value="F:ATP-dependent DNA damage sensor activity"/>
    <property type="evidence" value="ECO:0007669"/>
    <property type="project" value="InterPro"/>
</dbReference>
<dbReference type="GO" id="GO:0030983">
    <property type="term" value="F:mismatched DNA binding"/>
    <property type="evidence" value="ECO:0007669"/>
    <property type="project" value="InterPro"/>
</dbReference>
<evidence type="ECO:0000256" key="3">
    <source>
        <dbReference type="ARBA" id="ARBA00023125"/>
    </source>
</evidence>
<sequence length="658" mass="75099">MLFPSSAFDRLGYNQVKELIKQYCLSDSSRELVDKMKPQRDLEQIHRFLKQTSEFKELLEHDDPFPIDHLYPIRPLAEKLRLEGSLLLEEELAEMLLSLRTVFAMTQYFVKRVGQYIELELLFEPVAVHEHLIRDIERVINEYGKIKENASPLLSEISRDIQKSEREAMIKLEELFKRAREKGYAAEGNLTVRSGRMCIPILAEYKRRFKGMIHDESATGQTIYMEPEEVVVLNNSIRDLEFAKKREVRRILLEVADLLRPYLRDLFSYHTLLTRIDFIRAKACLARELGAEMPSLVDEPALELVNARHPLLWLSAKKEGASATVVPLNIKIDETDRIILVSGPNAGGKSVCMKTVGLLQLMAQSGILIPADEESRIGVFSQMFADIGDDQSIESDLSTYSAHLTKMKHFTSKANPNTLVLIDEFGTGTDPQFGGPIAEAILEELNQKKVCGVITTHYSNLKNYASRTPGIENASMLFDNKALMPLYILQVGKPGSSYALEIAQKIGLGSSLIESAKQKIGEEQRRMDDLLIELEREKTEVMEVQKQVRTHKKLLDEKEREVQELQQFLEENRRKLISEAKKEARAIVKDANKLIENTISQIKTVKAEKEETKRLREEFGEGVKRFTERKAKKAPKTTPKDQVKEIEVGDWVELLDSG</sequence>
<dbReference type="InterPro" id="IPR027417">
    <property type="entry name" value="P-loop_NTPase"/>
</dbReference>
<evidence type="ECO:0000313" key="8">
    <source>
        <dbReference type="Proteomes" id="UP000824156"/>
    </source>
</evidence>
<keyword evidence="1" id="KW-0547">Nucleotide-binding</keyword>
<dbReference type="FunFam" id="3.40.50.300:FF:001531">
    <property type="entry name" value="Endonuclease MutS2"/>
    <property type="match status" value="1"/>
</dbReference>
<feature type="coiled-coil region" evidence="4">
    <location>
        <begin position="513"/>
        <end position="615"/>
    </location>
</feature>
<dbReference type="PIRSF" id="PIRSF005814">
    <property type="entry name" value="MutS_YshD"/>
    <property type="match status" value="1"/>
</dbReference>
<dbReference type="SUPFAM" id="SSF52540">
    <property type="entry name" value="P-loop containing nucleoside triphosphate hydrolases"/>
    <property type="match status" value="1"/>
</dbReference>
<dbReference type="GO" id="GO:0006298">
    <property type="term" value="P:mismatch repair"/>
    <property type="evidence" value="ECO:0007669"/>
    <property type="project" value="InterPro"/>
</dbReference>
<organism evidence="7 8">
    <name type="scientific">Candidatus Sphingobacterium stercoripullorum</name>
    <dbReference type="NCBI Taxonomy" id="2838759"/>
    <lineage>
        <taxon>Bacteria</taxon>
        <taxon>Pseudomonadati</taxon>
        <taxon>Bacteroidota</taxon>
        <taxon>Sphingobacteriia</taxon>
        <taxon>Sphingobacteriales</taxon>
        <taxon>Sphingobacteriaceae</taxon>
        <taxon>Sphingobacterium</taxon>
    </lineage>
</organism>
<evidence type="ECO:0000313" key="7">
    <source>
        <dbReference type="EMBL" id="HIX54226.1"/>
    </source>
</evidence>
<dbReference type="InterPro" id="IPR007696">
    <property type="entry name" value="DNA_mismatch_repair_MutS_core"/>
</dbReference>
<evidence type="ECO:0000256" key="1">
    <source>
        <dbReference type="ARBA" id="ARBA00022741"/>
    </source>
</evidence>
<dbReference type="Proteomes" id="UP000824156">
    <property type="component" value="Unassembled WGS sequence"/>
</dbReference>
<keyword evidence="7" id="KW-0255">Endonuclease</keyword>
<dbReference type="GO" id="GO:0005524">
    <property type="term" value="F:ATP binding"/>
    <property type="evidence" value="ECO:0007669"/>
    <property type="project" value="UniProtKB-KW"/>
</dbReference>
<dbReference type="InterPro" id="IPR000432">
    <property type="entry name" value="DNA_mismatch_repair_MutS_C"/>
</dbReference>
<evidence type="ECO:0000256" key="4">
    <source>
        <dbReference type="SAM" id="Coils"/>
    </source>
</evidence>
<evidence type="ECO:0000259" key="6">
    <source>
        <dbReference type="SMART" id="SM00534"/>
    </source>
</evidence>
<dbReference type="SMART" id="SM00533">
    <property type="entry name" value="MUTSd"/>
    <property type="match status" value="1"/>
</dbReference>
<reference evidence="7" key="2">
    <citation type="submission" date="2021-04" db="EMBL/GenBank/DDBJ databases">
        <authorList>
            <person name="Gilroy R."/>
        </authorList>
    </citation>
    <scope>NUCLEOTIDE SEQUENCE</scope>
    <source>
        <strain evidence="7">1719</strain>
    </source>
</reference>
<proteinExistence type="predicted"/>
<dbReference type="SUPFAM" id="SSF48334">
    <property type="entry name" value="DNA repair protein MutS, domain III"/>
    <property type="match status" value="1"/>
</dbReference>
<dbReference type="GO" id="GO:0004519">
    <property type="term" value="F:endonuclease activity"/>
    <property type="evidence" value="ECO:0007669"/>
    <property type="project" value="UniProtKB-KW"/>
</dbReference>
<gene>
    <name evidence="7" type="ORF">H9853_04315</name>
</gene>
<dbReference type="PANTHER" id="PTHR48466:SF2">
    <property type="entry name" value="OS10G0509000 PROTEIN"/>
    <property type="match status" value="1"/>
</dbReference>
<dbReference type="SMART" id="SM00534">
    <property type="entry name" value="MUTSac"/>
    <property type="match status" value="1"/>
</dbReference>
<keyword evidence="7" id="KW-0378">Hydrolase</keyword>
<protein>
    <submittedName>
        <fullName evidence="7">Endonuclease MutS2</fullName>
    </submittedName>
</protein>
<dbReference type="InterPro" id="IPR036187">
    <property type="entry name" value="DNA_mismatch_repair_MutS_sf"/>
</dbReference>
<keyword evidence="4" id="KW-0175">Coiled coil</keyword>
<feature type="domain" description="DNA mismatch repair protein MutS core" evidence="5">
    <location>
        <begin position="11"/>
        <end position="315"/>
    </location>
</feature>
<dbReference type="PANTHER" id="PTHR48466">
    <property type="entry name" value="OS10G0509000 PROTEIN-RELATED"/>
    <property type="match status" value="1"/>
</dbReference>
<comment type="caution">
    <text evidence="7">The sequence shown here is derived from an EMBL/GenBank/DDBJ whole genome shotgun (WGS) entry which is preliminary data.</text>
</comment>
<dbReference type="Gene3D" id="3.40.50.300">
    <property type="entry name" value="P-loop containing nucleotide triphosphate hydrolases"/>
    <property type="match status" value="1"/>
</dbReference>
<dbReference type="Pfam" id="PF00488">
    <property type="entry name" value="MutS_V"/>
    <property type="match status" value="1"/>
</dbReference>
<reference evidence="7" key="1">
    <citation type="journal article" date="2021" name="PeerJ">
        <title>Extensive microbial diversity within the chicken gut microbiome revealed by metagenomics and culture.</title>
        <authorList>
            <person name="Gilroy R."/>
            <person name="Ravi A."/>
            <person name="Getino M."/>
            <person name="Pursley I."/>
            <person name="Horton D.L."/>
            <person name="Alikhan N.F."/>
            <person name="Baker D."/>
            <person name="Gharbi K."/>
            <person name="Hall N."/>
            <person name="Watson M."/>
            <person name="Adriaenssens E.M."/>
            <person name="Foster-Nyarko E."/>
            <person name="Jarju S."/>
            <person name="Secka A."/>
            <person name="Antonio M."/>
            <person name="Oren A."/>
            <person name="Chaudhuri R.R."/>
            <person name="La Ragione R."/>
            <person name="Hildebrand F."/>
            <person name="Pallen M.J."/>
        </authorList>
    </citation>
    <scope>NUCLEOTIDE SEQUENCE</scope>
    <source>
        <strain evidence="7">1719</strain>
    </source>
</reference>
<dbReference type="GO" id="GO:0045910">
    <property type="term" value="P:negative regulation of DNA recombination"/>
    <property type="evidence" value="ECO:0007669"/>
    <property type="project" value="InterPro"/>
</dbReference>
<dbReference type="EMBL" id="DXEZ01000121">
    <property type="protein sequence ID" value="HIX54226.1"/>
    <property type="molecule type" value="Genomic_DNA"/>
</dbReference>
<dbReference type="AlphaFoldDB" id="A0A9D1W841"/>
<evidence type="ECO:0000256" key="2">
    <source>
        <dbReference type="ARBA" id="ARBA00022840"/>
    </source>
</evidence>
<dbReference type="InterPro" id="IPR045076">
    <property type="entry name" value="MutS"/>
</dbReference>
<keyword evidence="2" id="KW-0067">ATP-binding</keyword>
<feature type="non-terminal residue" evidence="7">
    <location>
        <position position="658"/>
    </location>
</feature>
<accession>A0A9D1W841</accession>
<keyword evidence="7" id="KW-0540">Nuclease</keyword>
<name>A0A9D1W841_9SPHI</name>
<dbReference type="GO" id="GO:0016887">
    <property type="term" value="F:ATP hydrolysis activity"/>
    <property type="evidence" value="ECO:0007669"/>
    <property type="project" value="InterPro"/>
</dbReference>
<keyword evidence="3" id="KW-0238">DNA-binding</keyword>
<feature type="domain" description="DNA mismatch repair proteins mutS family" evidence="6">
    <location>
        <begin position="336"/>
        <end position="521"/>
    </location>
</feature>
<evidence type="ECO:0000259" key="5">
    <source>
        <dbReference type="SMART" id="SM00533"/>
    </source>
</evidence>
<dbReference type="InterPro" id="IPR005747">
    <property type="entry name" value="MutS2"/>
</dbReference>